<sequence>MTTLITCMLSVLGVLVCAIARTIHPPSDLIIAVPPRIPFNAPFQWGYSFNDTNSQLFRFDYTLARLIAPSGESSSQQPNGTLARMFPDNIDKKSTPYEFKLPEGTQSHSSYGKRRAERGEHTMHTMQARSSNIYTIDKQAINTTTPLCLTTTNTSTPSYYEWHNATEPGHWTVEVQSILLYGSNGYEEKGNETCISPPFAYERVHSEAQFSVSTLDVEQVEKESETGDGGTASITTTTTTSTYSPQTSASATLVHTSFSPSPTGNILVSGYDRDAAASQNLTLTLTLLSLSFINGVAEMGSEMDKRAEIDATGRMAGMRVDDSEITGHFDRDGCDGGDGDNNGENNNDNNTSNNANNSNSTQRPLTIVYSTETGNAQDVAERLGRLGERWRWEVRVCEADEFDINTLLTAPIILFVLSTTGNGEHNPTFRSLWRQLLNSRLPSDLLDGLVYGVFGLGDSSYARFNWAAKSLDRRLDSLGAQRVVGRGDGDERHYMGYDGVFLPWSGVLFNNLNHLLPLPKGVDKLDDDYLPPPRVKMEWLNGSGSGSGSKNSSSSNTTNNTNTPPNNPSTPYTCTLDSSTRLTSPSWWQDVRHLVLNTPPTLPPFRAGDVAVLQPRNEPSAISNLVRQLGWEECADELLLLCDRQSSHSDNANHDTQTHTTHLPSPLQRYTHTPTTLRHLLTYHLSPYAVPRTTFFDYLAHFTSSDVERERLREFTSAQGADELYEYCARVRRTAPEVLDDFKSVRIPPRYALDVFPLLRPRKFSIAGSKKSHSNAHASNQLQLCIALVRYKTKLARPRMGICSAWLESLKQGDEVHVGVEEGTIRAPRRVNGHEDADEHADNNLTHTPPLLLVGPGTGVAPMRALVQERERDINTKPSAQNTALYFGCRCSGMDELYADEMQSLARAGRLHYRVAHSRDDVHGNKEYVQHLLQQDGKRVYNWLVERSGYLFISGSSGQMPKGVRKAVASIIERLEGVDENTAMRKVEYFESIGRIVEECW</sequence>
<dbReference type="InterPro" id="IPR029039">
    <property type="entry name" value="Flavoprotein-like_sf"/>
</dbReference>
<dbReference type="InterPro" id="IPR008254">
    <property type="entry name" value="Flavodoxin/NO_synth"/>
</dbReference>
<dbReference type="PRINTS" id="PR00371">
    <property type="entry name" value="FPNCR"/>
</dbReference>
<evidence type="ECO:0000256" key="10">
    <source>
        <dbReference type="SAM" id="MobiDB-lite"/>
    </source>
</evidence>
<dbReference type="Gene3D" id="1.20.990.10">
    <property type="entry name" value="NADPH-cytochrome p450 Reductase, Chain A, domain 3"/>
    <property type="match status" value="1"/>
</dbReference>
<dbReference type="InterPro" id="IPR017927">
    <property type="entry name" value="FAD-bd_FR_type"/>
</dbReference>
<dbReference type="InterPro" id="IPR001433">
    <property type="entry name" value="OxRdtase_FAD/NAD-bd"/>
</dbReference>
<feature type="compositionally biased region" description="Low complexity" evidence="10">
    <location>
        <begin position="548"/>
        <end position="564"/>
    </location>
</feature>
<feature type="compositionally biased region" description="Basic and acidic residues" evidence="10">
    <location>
        <begin position="648"/>
        <end position="657"/>
    </location>
</feature>
<comment type="cofactor">
    <cofactor evidence="2 9">
        <name>FAD</name>
        <dbReference type="ChEBI" id="CHEBI:57692"/>
    </cofactor>
</comment>
<reference evidence="14 15" key="1">
    <citation type="submission" date="2019-03" db="EMBL/GenBank/DDBJ databases">
        <title>Sequencing 23 genomes of Wallemia ichthyophaga.</title>
        <authorList>
            <person name="Gostincar C."/>
        </authorList>
    </citation>
    <scope>NUCLEOTIDE SEQUENCE [LARGE SCALE GENOMIC DNA]</scope>
    <source>
        <strain evidence="14 15">EXF-8621</strain>
    </source>
</reference>
<protein>
    <recommendedName>
        <fullName evidence="9">NADPH-dependent diflavin oxidoreductase 1</fullName>
        <ecNumber evidence="9">1.18.1.-</ecNumber>
    </recommendedName>
    <alternativeName>
        <fullName evidence="9">NADPH-dependent FMN and FAD-containing oxidoreductase</fullName>
    </alternativeName>
</protein>
<evidence type="ECO:0000256" key="11">
    <source>
        <dbReference type="SAM" id="SignalP"/>
    </source>
</evidence>
<comment type="catalytic activity">
    <reaction evidence="9">
        <text>2 oxidized [2Fe-2S]-[protein] + NADPH = 2 reduced [2Fe-2S]-[protein] + NADP(+) + H(+)</text>
        <dbReference type="Rhea" id="RHEA:67716"/>
        <dbReference type="Rhea" id="RHEA-COMP:17327"/>
        <dbReference type="Rhea" id="RHEA-COMP:17328"/>
        <dbReference type="ChEBI" id="CHEBI:15378"/>
        <dbReference type="ChEBI" id="CHEBI:33737"/>
        <dbReference type="ChEBI" id="CHEBI:33738"/>
        <dbReference type="ChEBI" id="CHEBI:57783"/>
        <dbReference type="ChEBI" id="CHEBI:58349"/>
    </reaction>
</comment>
<dbReference type="Gene3D" id="3.40.50.360">
    <property type="match status" value="1"/>
</dbReference>
<dbReference type="PANTHER" id="PTHR19384:SF10">
    <property type="entry name" value="NADPH-DEPENDENT DIFLAVIN OXIDOREDUCTASE 1"/>
    <property type="match status" value="1"/>
</dbReference>
<feature type="binding site" evidence="9">
    <location>
        <begin position="926"/>
        <end position="930"/>
    </location>
    <ligand>
        <name>NADP(+)</name>
        <dbReference type="ChEBI" id="CHEBI:58349"/>
    </ligand>
</feature>
<comment type="function">
    <text evidence="9">NADPH-dependent reductase which is a central component of the cytosolic iron-sulfur (Fe-S) protein assembly (CIA) machinery. Transfers electrons from NADPH via its FAD and FMN prosthetic groups to the [2Fe-2S] cluster of DRE2, another key component of the CIA machinery. In turn, this reduced cluster provides electrons for assembly of cytosolic iron-sulfur cluster proteins. Positively controls H(2)O(2)-induced cell death.</text>
</comment>
<dbReference type="GO" id="GO:0050661">
    <property type="term" value="F:NADP binding"/>
    <property type="evidence" value="ECO:0007669"/>
    <property type="project" value="UniProtKB-UniRule"/>
</dbReference>
<feature type="region of interest" description="Disordered" evidence="10">
    <location>
        <begin position="536"/>
        <end position="577"/>
    </location>
</feature>
<feature type="compositionally biased region" description="Basic and acidic residues" evidence="10">
    <location>
        <begin position="832"/>
        <end position="842"/>
    </location>
</feature>
<comment type="subcellular location">
    <subcellularLocation>
        <location evidence="9">Cytoplasm</location>
    </subcellularLocation>
    <subcellularLocation>
        <location evidence="9">Mitochondrion</location>
    </subcellularLocation>
    <text evidence="9">Relocalizes to mitochondria after H(2)O(2) exposure.</text>
</comment>
<feature type="compositionally biased region" description="Low complexity" evidence="10">
    <location>
        <begin position="231"/>
        <end position="244"/>
    </location>
</feature>
<feature type="binding site" evidence="9">
    <location>
        <position position="1001"/>
    </location>
    <ligand>
        <name>FAD</name>
        <dbReference type="ChEBI" id="CHEBI:57692"/>
    </ligand>
</feature>
<evidence type="ECO:0000313" key="15">
    <source>
        <dbReference type="Proteomes" id="UP000306954"/>
    </source>
</evidence>
<keyword evidence="3 9" id="KW-0963">Cytoplasm</keyword>
<feature type="binding site" evidence="9">
    <location>
        <begin position="762"/>
        <end position="765"/>
    </location>
    <ligand>
        <name>FAD</name>
        <dbReference type="ChEBI" id="CHEBI:57692"/>
    </ligand>
</feature>
<feature type="signal peptide" evidence="11">
    <location>
        <begin position="1"/>
        <end position="20"/>
    </location>
</feature>
<keyword evidence="6 9" id="KW-0274">FAD</keyword>
<keyword evidence="11" id="KW-0732">Signal</keyword>
<dbReference type="AlphaFoldDB" id="A0A4T0IFH4"/>
<keyword evidence="5 9" id="KW-0288">FMN</keyword>
<evidence type="ECO:0000256" key="5">
    <source>
        <dbReference type="ARBA" id="ARBA00022643"/>
    </source>
</evidence>
<feature type="compositionally biased region" description="Basic and acidic residues" evidence="10">
    <location>
        <begin position="325"/>
        <end position="334"/>
    </location>
</feature>
<dbReference type="GO" id="GO:0005829">
    <property type="term" value="C:cytosol"/>
    <property type="evidence" value="ECO:0007669"/>
    <property type="project" value="TreeGrafter"/>
</dbReference>
<dbReference type="GO" id="GO:0050660">
    <property type="term" value="F:flavin adenine dinucleotide binding"/>
    <property type="evidence" value="ECO:0007669"/>
    <property type="project" value="UniProtKB-UniRule"/>
</dbReference>
<dbReference type="EC" id="1.18.1.-" evidence="9"/>
<dbReference type="InterPro" id="IPR001094">
    <property type="entry name" value="Flavdoxin-like"/>
</dbReference>
<feature type="binding site" evidence="9">
    <location>
        <position position="732"/>
    </location>
    <ligand>
        <name>FAD</name>
        <dbReference type="ChEBI" id="CHEBI:57692"/>
    </ligand>
</feature>
<dbReference type="PROSITE" id="PS51384">
    <property type="entry name" value="FAD_FR"/>
    <property type="match status" value="1"/>
</dbReference>
<gene>
    <name evidence="9" type="primary">TAH18</name>
    <name evidence="14" type="ORF">E3P90_00202</name>
</gene>
<dbReference type="Pfam" id="PF00667">
    <property type="entry name" value="FAD_binding_1"/>
    <property type="match status" value="1"/>
</dbReference>
<dbReference type="PANTHER" id="PTHR19384">
    <property type="entry name" value="NITRIC OXIDE SYNTHASE-RELATED"/>
    <property type="match status" value="1"/>
</dbReference>
<dbReference type="InterPro" id="IPR023173">
    <property type="entry name" value="NADPH_Cyt_P450_Rdtase_alpha"/>
</dbReference>
<dbReference type="GO" id="GO:0016226">
    <property type="term" value="P:iron-sulfur cluster assembly"/>
    <property type="evidence" value="ECO:0007669"/>
    <property type="project" value="UniProtKB-UniRule"/>
</dbReference>
<dbReference type="GO" id="GO:0016651">
    <property type="term" value="F:oxidoreductase activity, acting on NAD(P)H"/>
    <property type="evidence" value="ECO:0007669"/>
    <property type="project" value="UniProtKB-UniRule"/>
</dbReference>
<feature type="binding site" evidence="9">
    <location>
        <begin position="918"/>
        <end position="919"/>
    </location>
    <ligand>
        <name>NADP(+)</name>
        <dbReference type="ChEBI" id="CHEBI:58349"/>
    </ligand>
</feature>
<dbReference type="SUPFAM" id="SSF52218">
    <property type="entry name" value="Flavoproteins"/>
    <property type="match status" value="1"/>
</dbReference>
<dbReference type="GO" id="GO:0160246">
    <property type="term" value="F:NADPH-iron-sulfur [2Fe-2S] protein oxidoreductase activity"/>
    <property type="evidence" value="ECO:0007669"/>
    <property type="project" value="InterPro"/>
</dbReference>
<dbReference type="InterPro" id="IPR003097">
    <property type="entry name" value="CysJ-like_FAD-binding"/>
</dbReference>
<accession>A0A4T0IFH4</accession>
<keyword evidence="9" id="KW-0496">Mitochondrion</keyword>
<evidence type="ECO:0000256" key="9">
    <source>
        <dbReference type="HAMAP-Rule" id="MF_03178"/>
    </source>
</evidence>
<feature type="chain" id="PRO_5030101530" description="NADPH-dependent diflavin oxidoreductase 1" evidence="11">
    <location>
        <begin position="21"/>
        <end position="1001"/>
    </location>
</feature>
<feature type="binding site" evidence="9">
    <location>
        <position position="491"/>
    </location>
    <ligand>
        <name>FMN</name>
        <dbReference type="ChEBI" id="CHEBI:58210"/>
    </ligand>
</feature>
<feature type="region of interest" description="Disordered" evidence="10">
    <location>
        <begin position="830"/>
        <end position="852"/>
    </location>
</feature>
<dbReference type="Pfam" id="PF00258">
    <property type="entry name" value="Flavodoxin_1"/>
    <property type="match status" value="1"/>
</dbReference>
<keyword evidence="7 9" id="KW-0521">NADP</keyword>
<feature type="domain" description="Flavodoxin-like" evidence="12">
    <location>
        <begin position="365"/>
        <end position="509"/>
    </location>
</feature>
<comment type="similarity">
    <text evidence="9">In the C-terminal section; belongs to the flavoprotein pyridine nucleotide cytochrome reductase family.</text>
</comment>
<dbReference type="GO" id="GO:0010181">
    <property type="term" value="F:FMN binding"/>
    <property type="evidence" value="ECO:0007669"/>
    <property type="project" value="UniProtKB-UniRule"/>
</dbReference>
<feature type="region of interest" description="Disordered" evidence="10">
    <location>
        <begin position="221"/>
        <end position="244"/>
    </location>
</feature>
<dbReference type="InterPro" id="IPR039261">
    <property type="entry name" value="FNR_nucleotide-bd"/>
</dbReference>
<feature type="binding site" evidence="9">
    <location>
        <begin position="418"/>
        <end position="421"/>
    </location>
    <ligand>
        <name>FMN</name>
        <dbReference type="ChEBI" id="CHEBI:58210"/>
    </ligand>
</feature>
<feature type="binding site" evidence="9">
    <location>
        <position position="858"/>
    </location>
    <ligand>
        <name>NADP(+)</name>
        <dbReference type="ChEBI" id="CHEBI:58349"/>
    </ligand>
</feature>
<feature type="binding site" evidence="9">
    <location>
        <begin position="456"/>
        <end position="465"/>
    </location>
    <ligand>
        <name>FMN</name>
        <dbReference type="ChEBI" id="CHEBI:58210"/>
    </ligand>
</feature>
<evidence type="ECO:0000256" key="4">
    <source>
        <dbReference type="ARBA" id="ARBA00022630"/>
    </source>
</evidence>
<proteinExistence type="inferred from homology"/>
<evidence type="ECO:0000256" key="7">
    <source>
        <dbReference type="ARBA" id="ARBA00022857"/>
    </source>
</evidence>
<evidence type="ECO:0000256" key="3">
    <source>
        <dbReference type="ARBA" id="ARBA00022490"/>
    </source>
</evidence>
<comment type="caution">
    <text evidence="9">Lacks conserved residue(s) required for the propagation of feature annotation.</text>
</comment>
<evidence type="ECO:0000313" key="14">
    <source>
        <dbReference type="EMBL" id="TIB17006.1"/>
    </source>
</evidence>
<feature type="region of interest" description="Disordered" evidence="10">
    <location>
        <begin position="325"/>
        <end position="362"/>
    </location>
</feature>
<dbReference type="InterPro" id="IPR017938">
    <property type="entry name" value="Riboflavin_synthase-like_b-brl"/>
</dbReference>
<organism evidence="14 15">
    <name type="scientific">Wallemia ichthyophaga</name>
    <dbReference type="NCBI Taxonomy" id="245174"/>
    <lineage>
        <taxon>Eukaryota</taxon>
        <taxon>Fungi</taxon>
        <taxon>Dikarya</taxon>
        <taxon>Basidiomycota</taxon>
        <taxon>Wallemiomycotina</taxon>
        <taxon>Wallemiomycetes</taxon>
        <taxon>Wallemiales</taxon>
        <taxon>Wallemiaceae</taxon>
        <taxon>Wallemia</taxon>
    </lineage>
</organism>
<dbReference type="Proteomes" id="UP000306954">
    <property type="component" value="Unassembled WGS sequence"/>
</dbReference>
<evidence type="ECO:0000256" key="6">
    <source>
        <dbReference type="ARBA" id="ARBA00022827"/>
    </source>
</evidence>
<feature type="domain" description="FAD-binding FR-type" evidence="13">
    <location>
        <begin position="569"/>
        <end position="828"/>
    </location>
</feature>
<dbReference type="GO" id="GO:0005739">
    <property type="term" value="C:mitochondrion"/>
    <property type="evidence" value="ECO:0007669"/>
    <property type="project" value="UniProtKB-SubCell"/>
</dbReference>
<dbReference type="Gene3D" id="2.40.30.10">
    <property type="entry name" value="Translation factors"/>
    <property type="match status" value="1"/>
</dbReference>
<name>A0A4T0IFH4_WALIC</name>
<evidence type="ECO:0000256" key="2">
    <source>
        <dbReference type="ARBA" id="ARBA00001974"/>
    </source>
</evidence>
<evidence type="ECO:0000259" key="13">
    <source>
        <dbReference type="PROSITE" id="PS51384"/>
    </source>
</evidence>
<comment type="cofactor">
    <cofactor evidence="1 9">
        <name>FMN</name>
        <dbReference type="ChEBI" id="CHEBI:58210"/>
    </cofactor>
</comment>
<dbReference type="InterPro" id="IPR001709">
    <property type="entry name" value="Flavoprot_Pyr_Nucl_cyt_Rdtase"/>
</dbReference>
<dbReference type="InterPro" id="IPR028879">
    <property type="entry name" value="NDOR1"/>
</dbReference>
<keyword evidence="8 9" id="KW-0560">Oxidoreductase</keyword>
<keyword evidence="4 9" id="KW-0285">Flavoprotein</keyword>
<dbReference type="HAMAP" id="MF_03178">
    <property type="entry name" value="NDOR1"/>
    <property type="match status" value="1"/>
</dbReference>
<evidence type="ECO:0000259" key="12">
    <source>
        <dbReference type="PROSITE" id="PS50902"/>
    </source>
</evidence>
<feature type="region of interest" description="Disordered" evidence="10">
    <location>
        <begin position="648"/>
        <end position="669"/>
    </location>
</feature>
<comment type="similarity">
    <text evidence="9">Belongs to the NADPH-dependent diflavin oxidoreductase NDOR1 family.</text>
</comment>
<dbReference type="Gene3D" id="3.40.50.80">
    <property type="entry name" value="Nucleotide-binding domain of ferredoxin-NADP reductase (FNR) module"/>
    <property type="match status" value="1"/>
</dbReference>
<comment type="caution">
    <text evidence="14">The sequence shown here is derived from an EMBL/GenBank/DDBJ whole genome shotgun (WGS) entry which is preliminary data.</text>
</comment>
<dbReference type="PROSITE" id="PS50902">
    <property type="entry name" value="FLAVODOXIN_LIKE"/>
    <property type="match status" value="1"/>
</dbReference>
<feature type="binding site" evidence="9">
    <location>
        <begin position="801"/>
        <end position="804"/>
    </location>
    <ligand>
        <name>FAD</name>
        <dbReference type="ChEBI" id="CHEBI:57692"/>
    </ligand>
</feature>
<feature type="compositionally biased region" description="Low complexity" evidence="10">
    <location>
        <begin position="342"/>
        <end position="360"/>
    </location>
</feature>
<dbReference type="EMBL" id="SPOF01000002">
    <property type="protein sequence ID" value="TIB17006.1"/>
    <property type="molecule type" value="Genomic_DNA"/>
</dbReference>
<evidence type="ECO:0000256" key="1">
    <source>
        <dbReference type="ARBA" id="ARBA00001917"/>
    </source>
</evidence>
<dbReference type="PRINTS" id="PR00369">
    <property type="entry name" value="FLAVODOXIN"/>
</dbReference>
<comment type="similarity">
    <text evidence="9">In the N-terminal section; belongs to the flavodoxin family.</text>
</comment>
<comment type="subunit">
    <text evidence="9">Interacts with DRE2; as part of the cytosolic iron-sulfur (Fe-S) protein assembly (CIA) machinery.</text>
</comment>
<dbReference type="Pfam" id="PF00175">
    <property type="entry name" value="NAD_binding_1"/>
    <property type="match status" value="1"/>
</dbReference>
<dbReference type="SUPFAM" id="SSF63380">
    <property type="entry name" value="Riboflavin synthase domain-like"/>
    <property type="match status" value="1"/>
</dbReference>
<feature type="binding site" evidence="9">
    <location>
        <begin position="371"/>
        <end position="376"/>
    </location>
    <ligand>
        <name>FMN</name>
        <dbReference type="ChEBI" id="CHEBI:58210"/>
    </ligand>
</feature>
<evidence type="ECO:0000256" key="8">
    <source>
        <dbReference type="ARBA" id="ARBA00023002"/>
    </source>
</evidence>
<dbReference type="SUPFAM" id="SSF52343">
    <property type="entry name" value="Ferredoxin reductase-like, C-terminal NADP-linked domain"/>
    <property type="match status" value="1"/>
</dbReference>